<protein>
    <submittedName>
        <fullName evidence="1">Uncharacterized protein</fullName>
    </submittedName>
</protein>
<comment type="caution">
    <text evidence="1">The sequence shown here is derived from an EMBL/GenBank/DDBJ whole genome shotgun (WGS) entry which is preliminary data.</text>
</comment>
<evidence type="ECO:0000313" key="1">
    <source>
        <dbReference type="EMBL" id="KAK6626179.1"/>
    </source>
</evidence>
<reference evidence="1 2" key="1">
    <citation type="submission" date="2023-10" db="EMBL/GenBank/DDBJ databases">
        <title>Genomes of two closely related lineages of the louse Polyplax serrata with different host specificities.</title>
        <authorList>
            <person name="Martinu J."/>
            <person name="Tarabai H."/>
            <person name="Stefka J."/>
            <person name="Hypsa V."/>
        </authorList>
    </citation>
    <scope>NUCLEOTIDE SEQUENCE [LARGE SCALE GENOMIC DNA]</scope>
    <source>
        <strain evidence="1">HR10_N</strain>
    </source>
</reference>
<dbReference type="Proteomes" id="UP001372834">
    <property type="component" value="Unassembled WGS sequence"/>
</dbReference>
<name>A0AAN8NYA8_POLSC</name>
<sequence length="122" mass="13890">MSQQQQQLRIAAEITIYHWPVSIMPRNPPADQIRSDEEDFFCLGCIYVEKPKICPPARVKRQSHGEKKSNGGKQSYDLGGIKVVAKIKEKMEFIPRCCVTDILVCRWGESDTILQLSSLELP</sequence>
<dbReference type="EMBL" id="JAWJWE010000037">
    <property type="protein sequence ID" value="KAK6626179.1"/>
    <property type="molecule type" value="Genomic_DNA"/>
</dbReference>
<gene>
    <name evidence="1" type="ORF">RUM43_006485</name>
</gene>
<proteinExistence type="predicted"/>
<organism evidence="1 2">
    <name type="scientific">Polyplax serrata</name>
    <name type="common">Common mouse louse</name>
    <dbReference type="NCBI Taxonomy" id="468196"/>
    <lineage>
        <taxon>Eukaryota</taxon>
        <taxon>Metazoa</taxon>
        <taxon>Ecdysozoa</taxon>
        <taxon>Arthropoda</taxon>
        <taxon>Hexapoda</taxon>
        <taxon>Insecta</taxon>
        <taxon>Pterygota</taxon>
        <taxon>Neoptera</taxon>
        <taxon>Paraneoptera</taxon>
        <taxon>Psocodea</taxon>
        <taxon>Troctomorpha</taxon>
        <taxon>Phthiraptera</taxon>
        <taxon>Anoplura</taxon>
        <taxon>Polyplacidae</taxon>
        <taxon>Polyplax</taxon>
    </lineage>
</organism>
<accession>A0AAN8NYA8</accession>
<dbReference type="AlphaFoldDB" id="A0AAN8NYA8"/>
<evidence type="ECO:0000313" key="2">
    <source>
        <dbReference type="Proteomes" id="UP001372834"/>
    </source>
</evidence>